<proteinExistence type="predicted"/>
<evidence type="ECO:0000256" key="2">
    <source>
        <dbReference type="SAM" id="MobiDB-lite"/>
    </source>
</evidence>
<evidence type="ECO:0000256" key="1">
    <source>
        <dbReference type="SAM" id="Coils"/>
    </source>
</evidence>
<accession>A0A3T0N9Q1</accession>
<dbReference type="AlphaFoldDB" id="A0A3T0N9Q1"/>
<geneLocation type="plasmid" evidence="3 4">
    <name>pW43A</name>
</geneLocation>
<dbReference type="EMBL" id="CP033220">
    <property type="protein sequence ID" value="AZV80692.1"/>
    <property type="molecule type" value="Genomic_DNA"/>
</dbReference>
<name>A0A3T0N9Q1_9RHOB</name>
<dbReference type="Gene3D" id="3.40.50.300">
    <property type="entry name" value="P-loop containing nucleotide triphosphate hydrolases"/>
    <property type="match status" value="1"/>
</dbReference>
<sequence length="220" mass="24317">MPDNKDQTKMSNAQPNPGYTVLNDAPCGEVATIGATGLGRSGTTMLARTLFEIGLPMWDRLTPRTCEDKVIQKQLKARDHDAFADLCSSRSAQTPRWGFKCPALRNQMQGCVPLMQGARFVVVFRDMLAVALRNNLSMGREQLEALERAEQGYRRLIKEIQRLEAPVLLLSYEKALQHPETLVTTLADFSGLPVSPERAAEIAASTIRNADPRYQGTQAG</sequence>
<gene>
    <name evidence="3" type="ORF">EBB79_22340</name>
</gene>
<dbReference type="SUPFAM" id="SSF52540">
    <property type="entry name" value="P-loop containing nucleoside triphosphate hydrolases"/>
    <property type="match status" value="1"/>
</dbReference>
<dbReference type="Pfam" id="PF13469">
    <property type="entry name" value="Sulfotransfer_3"/>
    <property type="match status" value="1"/>
</dbReference>
<organism evidence="3 4">
    <name type="scientific">Parasedimentitalea marina</name>
    <dbReference type="NCBI Taxonomy" id="2483033"/>
    <lineage>
        <taxon>Bacteria</taxon>
        <taxon>Pseudomonadati</taxon>
        <taxon>Pseudomonadota</taxon>
        <taxon>Alphaproteobacteria</taxon>
        <taxon>Rhodobacterales</taxon>
        <taxon>Paracoccaceae</taxon>
        <taxon>Parasedimentitalea</taxon>
    </lineage>
</organism>
<dbReference type="Proteomes" id="UP000283063">
    <property type="component" value="Plasmid pW43A"/>
</dbReference>
<dbReference type="KEGG" id="sedi:EBB79_22340"/>
<evidence type="ECO:0008006" key="5">
    <source>
        <dbReference type="Google" id="ProtNLM"/>
    </source>
</evidence>
<keyword evidence="3" id="KW-0614">Plasmid</keyword>
<evidence type="ECO:0000313" key="3">
    <source>
        <dbReference type="EMBL" id="AZV80692.1"/>
    </source>
</evidence>
<reference evidence="3 4" key="1">
    <citation type="submission" date="2018-10" db="EMBL/GenBank/DDBJ databases">
        <title>Parasedimentitalea marina sp. nov., a psychrophilic bacterium isolated from deep seawater of the New Britain Trench.</title>
        <authorList>
            <person name="Cao J."/>
        </authorList>
    </citation>
    <scope>NUCLEOTIDE SEQUENCE [LARGE SCALE GENOMIC DNA]</scope>
    <source>
        <strain evidence="3 4">W43</strain>
        <plasmid evidence="3 4">pW43A</plasmid>
    </source>
</reference>
<evidence type="ECO:0000313" key="4">
    <source>
        <dbReference type="Proteomes" id="UP000283063"/>
    </source>
</evidence>
<dbReference type="InterPro" id="IPR027417">
    <property type="entry name" value="P-loop_NTPase"/>
</dbReference>
<protein>
    <recommendedName>
        <fullName evidence="5">Sulfotransferase family protein</fullName>
    </recommendedName>
</protein>
<feature type="coiled-coil region" evidence="1">
    <location>
        <begin position="129"/>
        <end position="166"/>
    </location>
</feature>
<keyword evidence="4" id="KW-1185">Reference proteome</keyword>
<feature type="region of interest" description="Disordered" evidence="2">
    <location>
        <begin position="1"/>
        <end position="21"/>
    </location>
</feature>
<keyword evidence="1" id="KW-0175">Coiled coil</keyword>